<evidence type="ECO:0000313" key="3">
    <source>
        <dbReference type="Proteomes" id="UP001602245"/>
    </source>
</evidence>
<feature type="region of interest" description="Disordered" evidence="1">
    <location>
        <begin position="123"/>
        <end position="175"/>
    </location>
</feature>
<comment type="caution">
    <text evidence="2">The sequence shown here is derived from an EMBL/GenBank/DDBJ whole genome shotgun (WGS) entry which is preliminary data.</text>
</comment>
<evidence type="ECO:0000313" key="2">
    <source>
        <dbReference type="EMBL" id="MFF5293015.1"/>
    </source>
</evidence>
<keyword evidence="3" id="KW-1185">Reference proteome</keyword>
<organism evidence="2 3">
    <name type="scientific">Paractinoplanes globisporus</name>
    <dbReference type="NCBI Taxonomy" id="113565"/>
    <lineage>
        <taxon>Bacteria</taxon>
        <taxon>Bacillati</taxon>
        <taxon>Actinomycetota</taxon>
        <taxon>Actinomycetes</taxon>
        <taxon>Micromonosporales</taxon>
        <taxon>Micromonosporaceae</taxon>
        <taxon>Paractinoplanes</taxon>
    </lineage>
</organism>
<protein>
    <submittedName>
        <fullName evidence="2">Uncharacterized protein</fullName>
    </submittedName>
</protein>
<reference evidence="2 3" key="1">
    <citation type="submission" date="2024-10" db="EMBL/GenBank/DDBJ databases">
        <title>The Natural Products Discovery Center: Release of the First 8490 Sequenced Strains for Exploring Actinobacteria Biosynthetic Diversity.</title>
        <authorList>
            <person name="Kalkreuter E."/>
            <person name="Kautsar S.A."/>
            <person name="Yang D."/>
            <person name="Bader C.D."/>
            <person name="Teijaro C.N."/>
            <person name="Fluegel L."/>
            <person name="Davis C.M."/>
            <person name="Simpson J.R."/>
            <person name="Lauterbach L."/>
            <person name="Steele A.D."/>
            <person name="Gui C."/>
            <person name="Meng S."/>
            <person name="Li G."/>
            <person name="Viehrig K."/>
            <person name="Ye F."/>
            <person name="Su P."/>
            <person name="Kiefer A.F."/>
            <person name="Nichols A."/>
            <person name="Cepeda A.J."/>
            <person name="Yan W."/>
            <person name="Fan B."/>
            <person name="Jiang Y."/>
            <person name="Adhikari A."/>
            <person name="Zheng C.-J."/>
            <person name="Schuster L."/>
            <person name="Cowan T.M."/>
            <person name="Smanski M.J."/>
            <person name="Chevrette M.G."/>
            <person name="De Carvalho L.P.S."/>
            <person name="Shen B."/>
        </authorList>
    </citation>
    <scope>NUCLEOTIDE SEQUENCE [LARGE SCALE GENOMIC DNA]</scope>
    <source>
        <strain evidence="2 3">NPDC000087</strain>
    </source>
</reference>
<dbReference type="Proteomes" id="UP001602245">
    <property type="component" value="Unassembled WGS sequence"/>
</dbReference>
<dbReference type="RefSeq" id="WP_157296941.1">
    <property type="nucleotide sequence ID" value="NZ_JBIAZU010000005.1"/>
</dbReference>
<feature type="compositionally biased region" description="Pro residues" evidence="1">
    <location>
        <begin position="134"/>
        <end position="144"/>
    </location>
</feature>
<sequence>MVDVVALAAAAVPSAVTAFGSSVLSKATESSADATVRLGGSVLRRVLGRRESAAAVQQAVDELVQAPGDGERVTVLKAELRRALQADPQLAADVEAMLGQAGVSIVVSGDRAVGAHTISGIVQTGDHGQATQIPPNPPDPPVSGPDPAAFGPVTTAAGERSAAWGSSSGIVQTGS</sequence>
<dbReference type="EMBL" id="JBIAZU010000005">
    <property type="protein sequence ID" value="MFF5293015.1"/>
    <property type="molecule type" value="Genomic_DNA"/>
</dbReference>
<accession>A0ABW6WIB6</accession>
<name>A0ABW6WIB6_9ACTN</name>
<feature type="compositionally biased region" description="Polar residues" evidence="1">
    <location>
        <begin position="164"/>
        <end position="175"/>
    </location>
</feature>
<proteinExistence type="predicted"/>
<gene>
    <name evidence="2" type="ORF">ACFY35_26545</name>
</gene>
<evidence type="ECO:0000256" key="1">
    <source>
        <dbReference type="SAM" id="MobiDB-lite"/>
    </source>
</evidence>